<keyword evidence="2" id="KW-1185">Reference proteome</keyword>
<evidence type="ECO:0000313" key="1">
    <source>
        <dbReference type="EMBL" id="KAH1178114.1"/>
    </source>
</evidence>
<protein>
    <submittedName>
        <fullName evidence="1">Uncharacterized protein</fullName>
    </submittedName>
</protein>
<dbReference type="AlphaFoldDB" id="A0A9D3XCQ2"/>
<feature type="non-terminal residue" evidence="1">
    <location>
        <position position="1"/>
    </location>
</feature>
<gene>
    <name evidence="1" type="ORF">KIL84_011816</name>
</gene>
<evidence type="ECO:0000313" key="2">
    <source>
        <dbReference type="Proteomes" id="UP000827986"/>
    </source>
</evidence>
<comment type="caution">
    <text evidence="1">The sequence shown here is derived from an EMBL/GenBank/DDBJ whole genome shotgun (WGS) entry which is preliminary data.</text>
</comment>
<organism evidence="1 2">
    <name type="scientific">Mauremys mutica</name>
    <name type="common">yellowpond turtle</name>
    <dbReference type="NCBI Taxonomy" id="74926"/>
    <lineage>
        <taxon>Eukaryota</taxon>
        <taxon>Metazoa</taxon>
        <taxon>Chordata</taxon>
        <taxon>Craniata</taxon>
        <taxon>Vertebrata</taxon>
        <taxon>Euteleostomi</taxon>
        <taxon>Archelosauria</taxon>
        <taxon>Testudinata</taxon>
        <taxon>Testudines</taxon>
        <taxon>Cryptodira</taxon>
        <taxon>Durocryptodira</taxon>
        <taxon>Testudinoidea</taxon>
        <taxon>Geoemydidae</taxon>
        <taxon>Geoemydinae</taxon>
        <taxon>Mauremys</taxon>
    </lineage>
</organism>
<accession>A0A9D3XCQ2</accession>
<dbReference type="EMBL" id="JAHDVG010000474">
    <property type="protein sequence ID" value="KAH1178114.1"/>
    <property type="molecule type" value="Genomic_DNA"/>
</dbReference>
<sequence length="67" mass="7414">MAGMERTANPRTVERTCGCEKQLNTENTISNQKSLLQLLVSAPAGSVSSLDDFAEEEEVQSFGYKRF</sequence>
<reference evidence="1" key="1">
    <citation type="submission" date="2021-09" db="EMBL/GenBank/DDBJ databases">
        <title>The genome of Mauremys mutica provides insights into the evolution of semi-aquatic lifestyle.</title>
        <authorList>
            <person name="Gong S."/>
            <person name="Gao Y."/>
        </authorList>
    </citation>
    <scope>NUCLEOTIDE SEQUENCE</scope>
    <source>
        <strain evidence="1">MM-2020</strain>
        <tissue evidence="1">Muscle</tissue>
    </source>
</reference>
<name>A0A9D3XCQ2_9SAUR</name>
<dbReference type="Proteomes" id="UP000827986">
    <property type="component" value="Unassembled WGS sequence"/>
</dbReference>
<proteinExistence type="predicted"/>